<dbReference type="PANTHER" id="PTHR33992:SF1">
    <property type="entry name" value="RIBONUCLEASE P PROTEIN COMPONENT"/>
    <property type="match status" value="1"/>
</dbReference>
<proteinExistence type="inferred from homology"/>
<comment type="similarity">
    <text evidence="7">Belongs to the RnpA family.</text>
</comment>
<dbReference type="InterPro" id="IPR020539">
    <property type="entry name" value="RNase_P_CS"/>
</dbReference>
<keyword evidence="4 7" id="KW-0255">Endonuclease</keyword>
<evidence type="ECO:0000256" key="3">
    <source>
        <dbReference type="ARBA" id="ARBA00022722"/>
    </source>
</evidence>
<dbReference type="PANTHER" id="PTHR33992">
    <property type="entry name" value="RIBONUCLEASE P PROTEIN COMPONENT"/>
    <property type="match status" value="1"/>
</dbReference>
<evidence type="ECO:0000256" key="2">
    <source>
        <dbReference type="ARBA" id="ARBA00022694"/>
    </source>
</evidence>
<gene>
    <name evidence="7" type="primary">rnpA</name>
    <name evidence="9" type="ORF">SAMN05443551_0532</name>
</gene>
<dbReference type="GO" id="GO:0030677">
    <property type="term" value="C:ribonuclease P complex"/>
    <property type="evidence" value="ECO:0007669"/>
    <property type="project" value="TreeGrafter"/>
</dbReference>
<dbReference type="RefSeq" id="WP_072775958.1">
    <property type="nucleotide sequence ID" value="NZ_FQXC01000001.1"/>
</dbReference>
<accession>A0A1M5MJ02</accession>
<dbReference type="STRING" id="996342.SAMN05443551_0532"/>
<comment type="catalytic activity">
    <reaction evidence="7">
        <text>Endonucleolytic cleavage of RNA, removing 5'-extranucleotides from tRNA precursor.</text>
        <dbReference type="EC" id="3.1.26.5"/>
    </reaction>
</comment>
<dbReference type="EMBL" id="FQXC01000001">
    <property type="protein sequence ID" value="SHG77215.1"/>
    <property type="molecule type" value="Genomic_DNA"/>
</dbReference>
<dbReference type="PROSITE" id="PS00648">
    <property type="entry name" value="RIBONUCLEASE_P"/>
    <property type="match status" value="1"/>
</dbReference>
<dbReference type="Pfam" id="PF00825">
    <property type="entry name" value="Ribonuclease_P"/>
    <property type="match status" value="1"/>
</dbReference>
<comment type="subunit">
    <text evidence="7">Consists of a catalytic RNA component (M1 or rnpB) and a protein subunit.</text>
</comment>
<dbReference type="InterPro" id="IPR014721">
    <property type="entry name" value="Ribsml_uS5_D2-typ_fold_subgr"/>
</dbReference>
<sequence length="136" mass="15152">MTPPEAALDTRGTKPPAVLSCPQITTLRHRADFLRAARALRQGTQGMLVQARCRRDNDPTIRVGYTCSKKIGNAVTRNRAKRRLRSVAAEVLTEKARPGWDYVLVGRPGVTVNRDYTDLLGDLNYALRKLHAGQDQ</sequence>
<keyword evidence="10" id="KW-1185">Reference proteome</keyword>
<dbReference type="EC" id="3.1.26.5" evidence="7 8"/>
<keyword evidence="2 7" id="KW-0819">tRNA processing</keyword>
<dbReference type="Proteomes" id="UP000184221">
    <property type="component" value="Unassembled WGS sequence"/>
</dbReference>
<evidence type="ECO:0000256" key="1">
    <source>
        <dbReference type="ARBA" id="ARBA00002663"/>
    </source>
</evidence>
<dbReference type="Gene3D" id="3.30.230.10">
    <property type="match status" value="1"/>
</dbReference>
<evidence type="ECO:0000313" key="10">
    <source>
        <dbReference type="Proteomes" id="UP000184221"/>
    </source>
</evidence>
<keyword evidence="3 7" id="KW-0540">Nuclease</keyword>
<comment type="function">
    <text evidence="1 7">RNaseP catalyzes the removal of the 5'-leader sequence from pre-tRNA to produce the mature 5'-terminus. It can also cleave other RNA substrates such as 4.5S RNA. The protein component plays an auxiliary but essential role in vivo by binding to the 5'-leader sequence and broadening the substrate specificity of the ribozyme.</text>
</comment>
<keyword evidence="6 7" id="KW-0694">RNA-binding</keyword>
<reference evidence="9 10" key="1">
    <citation type="submission" date="2016-11" db="EMBL/GenBank/DDBJ databases">
        <authorList>
            <person name="Jaros S."/>
            <person name="Januszkiewicz K."/>
            <person name="Wedrychowicz H."/>
        </authorList>
    </citation>
    <scope>NUCLEOTIDE SEQUENCE [LARGE SCALE GENOMIC DNA]</scope>
    <source>
        <strain evidence="9 10">DSM 29431</strain>
    </source>
</reference>
<dbReference type="GO" id="GO:0042781">
    <property type="term" value="F:3'-tRNA processing endoribonuclease activity"/>
    <property type="evidence" value="ECO:0007669"/>
    <property type="project" value="TreeGrafter"/>
</dbReference>
<evidence type="ECO:0000313" key="9">
    <source>
        <dbReference type="EMBL" id="SHG77215.1"/>
    </source>
</evidence>
<dbReference type="AlphaFoldDB" id="A0A1M5MJ02"/>
<dbReference type="GO" id="GO:0001682">
    <property type="term" value="P:tRNA 5'-leader removal"/>
    <property type="evidence" value="ECO:0007669"/>
    <property type="project" value="UniProtKB-UniRule"/>
</dbReference>
<dbReference type="HAMAP" id="MF_00227">
    <property type="entry name" value="RNase_P"/>
    <property type="match status" value="1"/>
</dbReference>
<dbReference type="InterPro" id="IPR000100">
    <property type="entry name" value="RNase_P"/>
</dbReference>
<evidence type="ECO:0000256" key="7">
    <source>
        <dbReference type="HAMAP-Rule" id="MF_00227"/>
    </source>
</evidence>
<evidence type="ECO:0000256" key="8">
    <source>
        <dbReference type="NCBIfam" id="TIGR00188"/>
    </source>
</evidence>
<dbReference type="NCBIfam" id="TIGR00188">
    <property type="entry name" value="rnpA"/>
    <property type="match status" value="1"/>
</dbReference>
<organism evidence="9 10">
    <name type="scientific">Marivita hallyeonensis</name>
    <dbReference type="NCBI Taxonomy" id="996342"/>
    <lineage>
        <taxon>Bacteria</taxon>
        <taxon>Pseudomonadati</taxon>
        <taxon>Pseudomonadota</taxon>
        <taxon>Alphaproteobacteria</taxon>
        <taxon>Rhodobacterales</taxon>
        <taxon>Roseobacteraceae</taxon>
        <taxon>Marivita</taxon>
    </lineage>
</organism>
<evidence type="ECO:0000256" key="4">
    <source>
        <dbReference type="ARBA" id="ARBA00022759"/>
    </source>
</evidence>
<dbReference type="InterPro" id="IPR020568">
    <property type="entry name" value="Ribosomal_Su5_D2-typ_SF"/>
</dbReference>
<name>A0A1M5MJ02_9RHOB</name>
<dbReference type="GO" id="GO:0000049">
    <property type="term" value="F:tRNA binding"/>
    <property type="evidence" value="ECO:0007669"/>
    <property type="project" value="UniProtKB-UniRule"/>
</dbReference>
<keyword evidence="5 7" id="KW-0378">Hydrolase</keyword>
<dbReference type="SUPFAM" id="SSF54211">
    <property type="entry name" value="Ribosomal protein S5 domain 2-like"/>
    <property type="match status" value="1"/>
</dbReference>
<dbReference type="OrthoDB" id="9810867at2"/>
<protein>
    <recommendedName>
        <fullName evidence="7 8">Ribonuclease P protein component</fullName>
        <shortName evidence="7">RNase P protein</shortName>
        <shortName evidence="7">RNaseP protein</shortName>
        <ecNumber evidence="7 8">3.1.26.5</ecNumber>
    </recommendedName>
    <alternativeName>
        <fullName evidence="7">Protein C5</fullName>
    </alternativeName>
</protein>
<evidence type="ECO:0000256" key="6">
    <source>
        <dbReference type="ARBA" id="ARBA00022884"/>
    </source>
</evidence>
<dbReference type="GO" id="GO:0004526">
    <property type="term" value="F:ribonuclease P activity"/>
    <property type="evidence" value="ECO:0007669"/>
    <property type="project" value="UniProtKB-UniRule"/>
</dbReference>
<evidence type="ECO:0000256" key="5">
    <source>
        <dbReference type="ARBA" id="ARBA00022801"/>
    </source>
</evidence>